<dbReference type="InterPro" id="IPR036855">
    <property type="entry name" value="Znf_CCCH_sf"/>
</dbReference>
<evidence type="ECO:0000256" key="3">
    <source>
        <dbReference type="ARBA" id="ARBA00022771"/>
    </source>
</evidence>
<dbReference type="GO" id="GO:0008270">
    <property type="term" value="F:zinc ion binding"/>
    <property type="evidence" value="ECO:0007669"/>
    <property type="project" value="UniProtKB-KW"/>
</dbReference>
<evidence type="ECO:0000313" key="8">
    <source>
        <dbReference type="EMBL" id="KAJ5070654.1"/>
    </source>
</evidence>
<reference evidence="8" key="1">
    <citation type="submission" date="2022-10" db="EMBL/GenBank/DDBJ databases">
        <title>Novel sulphate-reducing endosymbionts in the free-living metamonad Anaeramoeba.</title>
        <authorList>
            <person name="Jerlstrom-Hultqvist J."/>
            <person name="Cepicka I."/>
            <person name="Gallot-Lavallee L."/>
            <person name="Salas-Leiva D."/>
            <person name="Curtis B.A."/>
            <person name="Zahonova K."/>
            <person name="Pipaliya S."/>
            <person name="Dacks J."/>
            <person name="Roger A.J."/>
        </authorList>
    </citation>
    <scope>NUCLEOTIDE SEQUENCE</scope>
    <source>
        <strain evidence="8">BMAN</strain>
    </source>
</reference>
<evidence type="ECO:0000256" key="5">
    <source>
        <dbReference type="PROSITE-ProRule" id="PRU00723"/>
    </source>
</evidence>
<feature type="compositionally biased region" description="Polar residues" evidence="6">
    <location>
        <begin position="65"/>
        <end position="77"/>
    </location>
</feature>
<dbReference type="OrthoDB" id="410307at2759"/>
<protein>
    <submittedName>
        <fullName evidence="8">mRNA decay activator protein zfp36l1</fullName>
    </submittedName>
</protein>
<gene>
    <name evidence="8" type="ORF">M0811_10724</name>
</gene>
<sequence length="203" mass="23941">MLKHFYYQPTNFLLGNSLFIQTSQISNNSKSIQNSITNQNSEIAKAFQKIHRNKSTKLIENQLESPNQNSYSNEEQFPSQILSKSPKKKKKQKKVKQQPPSLYKTELCRSWEEKGFCKYGNKCQFAHGYHELRSVTRHPKYKTQICKSFHNRGFCPYGKRCRFIHHKIETPDNPLTFDLFSLEQPKKQIPQRLAIFRNLSLNI</sequence>
<dbReference type="FunFam" id="4.10.1000.10:FF:000001">
    <property type="entry name" value="zinc finger CCCH domain-containing protein 15-like"/>
    <property type="match status" value="1"/>
</dbReference>
<dbReference type="SMART" id="SM00356">
    <property type="entry name" value="ZnF_C3H1"/>
    <property type="match status" value="2"/>
</dbReference>
<feature type="zinc finger region" description="C3H1-type" evidence="5">
    <location>
        <begin position="102"/>
        <end position="130"/>
    </location>
</feature>
<evidence type="ECO:0000256" key="6">
    <source>
        <dbReference type="SAM" id="MobiDB-lite"/>
    </source>
</evidence>
<proteinExistence type="predicted"/>
<organism evidence="8 9">
    <name type="scientific">Anaeramoeba ignava</name>
    <name type="common">Anaerobic marine amoeba</name>
    <dbReference type="NCBI Taxonomy" id="1746090"/>
    <lineage>
        <taxon>Eukaryota</taxon>
        <taxon>Metamonada</taxon>
        <taxon>Anaeramoebidae</taxon>
        <taxon>Anaeramoeba</taxon>
    </lineage>
</organism>
<dbReference type="GO" id="GO:0003729">
    <property type="term" value="F:mRNA binding"/>
    <property type="evidence" value="ECO:0007669"/>
    <property type="project" value="InterPro"/>
</dbReference>
<evidence type="ECO:0000256" key="1">
    <source>
        <dbReference type="ARBA" id="ARBA00022723"/>
    </source>
</evidence>
<keyword evidence="4 5" id="KW-0862">Zinc</keyword>
<dbReference type="PANTHER" id="PTHR12547">
    <property type="entry name" value="CCCH ZINC FINGER/TIS11-RELATED"/>
    <property type="match status" value="1"/>
</dbReference>
<evidence type="ECO:0000259" key="7">
    <source>
        <dbReference type="PROSITE" id="PS50103"/>
    </source>
</evidence>
<feature type="region of interest" description="Disordered" evidence="6">
    <location>
        <begin position="65"/>
        <end position="98"/>
    </location>
</feature>
<feature type="compositionally biased region" description="Basic residues" evidence="6">
    <location>
        <begin position="85"/>
        <end position="96"/>
    </location>
</feature>
<keyword evidence="2" id="KW-0677">Repeat</keyword>
<feature type="domain" description="C3H1-type" evidence="7">
    <location>
        <begin position="102"/>
        <end position="130"/>
    </location>
</feature>
<dbReference type="InterPro" id="IPR000571">
    <property type="entry name" value="Znf_CCCH"/>
</dbReference>
<dbReference type="FunFam" id="4.10.1000.10:FF:000002">
    <property type="entry name" value="Zinc finger protein 36, C3H1 type-like 1"/>
    <property type="match status" value="1"/>
</dbReference>
<evidence type="ECO:0000256" key="4">
    <source>
        <dbReference type="ARBA" id="ARBA00022833"/>
    </source>
</evidence>
<keyword evidence="9" id="KW-1185">Reference proteome</keyword>
<dbReference type="SUPFAM" id="SSF90229">
    <property type="entry name" value="CCCH zinc finger"/>
    <property type="match status" value="2"/>
</dbReference>
<dbReference type="AlphaFoldDB" id="A0A9Q0LE04"/>
<evidence type="ECO:0000313" key="9">
    <source>
        <dbReference type="Proteomes" id="UP001149090"/>
    </source>
</evidence>
<keyword evidence="3 5" id="KW-0863">Zinc-finger</keyword>
<name>A0A9Q0LE04_ANAIG</name>
<dbReference type="Proteomes" id="UP001149090">
    <property type="component" value="Unassembled WGS sequence"/>
</dbReference>
<dbReference type="PROSITE" id="PS50103">
    <property type="entry name" value="ZF_C3H1"/>
    <property type="match status" value="2"/>
</dbReference>
<dbReference type="Gene3D" id="4.10.1000.10">
    <property type="entry name" value="Zinc finger, CCCH-type"/>
    <property type="match status" value="2"/>
</dbReference>
<evidence type="ECO:0000256" key="2">
    <source>
        <dbReference type="ARBA" id="ARBA00022737"/>
    </source>
</evidence>
<comment type="caution">
    <text evidence="8">The sequence shown here is derived from an EMBL/GenBank/DDBJ whole genome shotgun (WGS) entry which is preliminary data.</text>
</comment>
<dbReference type="PANTHER" id="PTHR12547:SF18">
    <property type="entry name" value="PROTEIN TIS11"/>
    <property type="match status" value="1"/>
</dbReference>
<feature type="zinc finger region" description="C3H1-type" evidence="5">
    <location>
        <begin position="140"/>
        <end position="168"/>
    </location>
</feature>
<keyword evidence="1 5" id="KW-0479">Metal-binding</keyword>
<dbReference type="EMBL" id="JAPDFW010000093">
    <property type="protein sequence ID" value="KAJ5070654.1"/>
    <property type="molecule type" value="Genomic_DNA"/>
</dbReference>
<accession>A0A9Q0LE04</accession>
<dbReference type="Pfam" id="PF00642">
    <property type="entry name" value="zf-CCCH"/>
    <property type="match status" value="2"/>
</dbReference>
<dbReference type="InterPro" id="IPR045877">
    <property type="entry name" value="ZFP36-like"/>
</dbReference>
<feature type="domain" description="C3H1-type" evidence="7">
    <location>
        <begin position="140"/>
        <end position="168"/>
    </location>
</feature>